<reference evidence="1 2" key="1">
    <citation type="journal article" date="2020" name="Cell">
        <title>Large-Scale Comparative Analyses of Tick Genomes Elucidate Their Genetic Diversity and Vector Capacities.</title>
        <authorList>
            <consortium name="Tick Genome and Microbiome Consortium (TIGMIC)"/>
            <person name="Jia N."/>
            <person name="Wang J."/>
            <person name="Shi W."/>
            <person name="Du L."/>
            <person name="Sun Y."/>
            <person name="Zhan W."/>
            <person name="Jiang J.F."/>
            <person name="Wang Q."/>
            <person name="Zhang B."/>
            <person name="Ji P."/>
            <person name="Bell-Sakyi L."/>
            <person name="Cui X.M."/>
            <person name="Yuan T.T."/>
            <person name="Jiang B.G."/>
            <person name="Yang W.F."/>
            <person name="Lam T.T."/>
            <person name="Chang Q.C."/>
            <person name="Ding S.J."/>
            <person name="Wang X.J."/>
            <person name="Zhu J.G."/>
            <person name="Ruan X.D."/>
            <person name="Zhao L."/>
            <person name="Wei J.T."/>
            <person name="Ye R.Z."/>
            <person name="Que T.C."/>
            <person name="Du C.H."/>
            <person name="Zhou Y.H."/>
            <person name="Cheng J.X."/>
            <person name="Dai P.F."/>
            <person name="Guo W.B."/>
            <person name="Han X.H."/>
            <person name="Huang E.J."/>
            <person name="Li L.F."/>
            <person name="Wei W."/>
            <person name="Gao Y.C."/>
            <person name="Liu J.Z."/>
            <person name="Shao H.Z."/>
            <person name="Wang X."/>
            <person name="Wang C.C."/>
            <person name="Yang T.C."/>
            <person name="Huo Q.B."/>
            <person name="Li W."/>
            <person name="Chen H.Y."/>
            <person name="Chen S.E."/>
            <person name="Zhou L.G."/>
            <person name="Ni X.B."/>
            <person name="Tian J.H."/>
            <person name="Sheng Y."/>
            <person name="Liu T."/>
            <person name="Pan Y.S."/>
            <person name="Xia L.Y."/>
            <person name="Li J."/>
            <person name="Zhao F."/>
            <person name="Cao W.C."/>
        </authorList>
    </citation>
    <scope>NUCLEOTIDE SEQUENCE [LARGE SCALE GENOMIC DNA]</scope>
    <source>
        <strain evidence="1">Iper-2018</strain>
    </source>
</reference>
<organism evidence="1 2">
    <name type="scientific">Ixodes persulcatus</name>
    <name type="common">Taiga tick</name>
    <dbReference type="NCBI Taxonomy" id="34615"/>
    <lineage>
        <taxon>Eukaryota</taxon>
        <taxon>Metazoa</taxon>
        <taxon>Ecdysozoa</taxon>
        <taxon>Arthropoda</taxon>
        <taxon>Chelicerata</taxon>
        <taxon>Arachnida</taxon>
        <taxon>Acari</taxon>
        <taxon>Parasitiformes</taxon>
        <taxon>Ixodida</taxon>
        <taxon>Ixodoidea</taxon>
        <taxon>Ixodidae</taxon>
        <taxon>Ixodinae</taxon>
        <taxon>Ixodes</taxon>
    </lineage>
</organism>
<evidence type="ECO:0000313" key="1">
    <source>
        <dbReference type="EMBL" id="KAG0424495.1"/>
    </source>
</evidence>
<dbReference type="EMBL" id="JABSTQ010009968">
    <property type="protein sequence ID" value="KAG0424495.1"/>
    <property type="molecule type" value="Genomic_DNA"/>
</dbReference>
<evidence type="ECO:0000313" key="2">
    <source>
        <dbReference type="Proteomes" id="UP000805193"/>
    </source>
</evidence>
<dbReference type="Proteomes" id="UP000805193">
    <property type="component" value="Unassembled WGS sequence"/>
</dbReference>
<accession>A0AC60PTL7</accession>
<keyword evidence="2" id="KW-1185">Reference proteome</keyword>
<name>A0AC60PTL7_IXOPE</name>
<sequence>KCQKLLARLLQRKHVWRKASKITYPDIAENLESVLLALQEKGYLEDVAHLNDLATAMTLLSPMETKSLAQMFRLKTTGRGKGNLAESLLEHCSKQQSVLVGSPRNTLEQLALKKALSLLGAAWRLRHEPRDAWRRLLRLFSLGTPWDGEEAGETPQVYGLQLVSAGKMAFPEYKVWRKDILFAEREDLIRYETARVLESQLMQAALDKKWVKARELLDNVEALARTPDSVQCGKRDQALAPFLRRFTTTGVYTRCRCLGVDVLQRLKEHRRAVRLLRALLGQTHFCLSRRGHWWDRLALNLDVHLGKPGEAMDAIKEALGESGISPASRHALLTRAARLAVKLPKHPSASALRAFVPSDVTATPEVTIEGQLAERMVPGRTNMFAVRESDGALRVIPVEEVALRHYSEKGYPQGIHGEGSTFHALFGILCWDAIYADGVPDAFRSPYQAFPMDLHSDGFFASREQRFLEVFENIRKNSVEELAEQVASTYDSHSGQAGLVQWERFSSVQIQELVRCFGPEVLWRLCNLLARNFRHRRSGLPDLVVWNPVDGRLKAAEVKGPGDTLSAKQVVWLRELLALGVDCEVCHVTATSSKRLRKQENFTVDKDTTTKK</sequence>
<feature type="non-terminal residue" evidence="1">
    <location>
        <position position="1"/>
    </location>
</feature>
<protein>
    <submittedName>
        <fullName evidence="1">Uncharacterized protein</fullName>
    </submittedName>
</protein>
<gene>
    <name evidence="1" type="ORF">HPB47_028282</name>
</gene>
<proteinExistence type="predicted"/>
<comment type="caution">
    <text evidence="1">The sequence shown here is derived from an EMBL/GenBank/DDBJ whole genome shotgun (WGS) entry which is preliminary data.</text>
</comment>